<keyword evidence="1" id="KW-0472">Membrane</keyword>
<keyword evidence="1" id="KW-1133">Transmembrane helix</keyword>
<proteinExistence type="predicted"/>
<evidence type="ECO:0008006" key="4">
    <source>
        <dbReference type="Google" id="ProtNLM"/>
    </source>
</evidence>
<sequence>MNAEEEKKDSKLTRKCYMQMKNAYENSTVWALAKKVPGLTKWTVIYFISLIASVAFPIISAEFIDESWIYILSLIIFTMLFLAWMIWIIYGKSIMLLEKYYHNSKKIKKYRKYWLGSRYEYFRESLTPNDKCDFDGVLALLQEERKRVYPSFWDHKLFATNLAFLMVGWSAIAGMLANGDVISKALLVYIVFVSITILPLIGMLVITLQTKDKEFDELEKFIFWYECEKG</sequence>
<dbReference type="EMBL" id="CP147920">
    <property type="protein sequence ID" value="XAU16184.1"/>
    <property type="molecule type" value="Genomic_DNA"/>
</dbReference>
<keyword evidence="3" id="KW-1185">Reference proteome</keyword>
<feature type="transmembrane region" description="Helical" evidence="1">
    <location>
        <begin position="185"/>
        <end position="208"/>
    </location>
</feature>
<reference evidence="2 3" key="1">
    <citation type="submission" date="2024-03" db="EMBL/GenBank/DDBJ databases">
        <title>Sulfurimonas sp. HSL3-1.</title>
        <authorList>
            <person name="Wang S."/>
        </authorList>
    </citation>
    <scope>NUCLEOTIDE SEQUENCE [LARGE SCALE GENOMIC DNA]</scope>
    <source>
        <strain evidence="2 3">HSL3-1</strain>
    </source>
</reference>
<evidence type="ECO:0000256" key="1">
    <source>
        <dbReference type="SAM" id="Phobius"/>
    </source>
</evidence>
<evidence type="ECO:0000313" key="2">
    <source>
        <dbReference type="EMBL" id="XAU16184.1"/>
    </source>
</evidence>
<feature type="transmembrane region" description="Helical" evidence="1">
    <location>
        <begin position="44"/>
        <end position="61"/>
    </location>
</feature>
<organism evidence="2 3">
    <name type="scientific">Sulfurimonas diazotrophicus</name>
    <dbReference type="NCBI Taxonomy" id="3131939"/>
    <lineage>
        <taxon>Bacteria</taxon>
        <taxon>Pseudomonadati</taxon>
        <taxon>Campylobacterota</taxon>
        <taxon>Epsilonproteobacteria</taxon>
        <taxon>Campylobacterales</taxon>
        <taxon>Sulfurimonadaceae</taxon>
        <taxon>Sulfurimonas</taxon>
    </lineage>
</organism>
<evidence type="ECO:0000313" key="3">
    <source>
        <dbReference type="Proteomes" id="UP001447842"/>
    </source>
</evidence>
<dbReference type="Proteomes" id="UP001447842">
    <property type="component" value="Chromosome"/>
</dbReference>
<feature type="transmembrane region" description="Helical" evidence="1">
    <location>
        <begin position="67"/>
        <end position="90"/>
    </location>
</feature>
<feature type="transmembrane region" description="Helical" evidence="1">
    <location>
        <begin position="157"/>
        <end position="179"/>
    </location>
</feature>
<dbReference type="RefSeq" id="WP_345973585.1">
    <property type="nucleotide sequence ID" value="NZ_CP147920.1"/>
</dbReference>
<keyword evidence="1" id="KW-0812">Transmembrane</keyword>
<gene>
    <name evidence="2" type="ORF">WCY31_05610</name>
</gene>
<name>A0ABZ3HEF2_9BACT</name>
<accession>A0ABZ3HEF2</accession>
<protein>
    <recommendedName>
        <fullName evidence="4">ABC transporter ATP-binding protein</fullName>
    </recommendedName>
</protein>